<dbReference type="CDD" id="cd17895">
    <property type="entry name" value="AGPR_1_N"/>
    <property type="match status" value="1"/>
</dbReference>
<comment type="function">
    <text evidence="7">Catalyzes the NADPH-dependent reduction of N-acetyl-5-glutamyl phosphate to yield N-acetyl-L-glutamate 5-semialdehyde.</text>
</comment>
<dbReference type="GO" id="GO:0003942">
    <property type="term" value="F:N-acetyl-gamma-glutamyl-phosphate reductase activity"/>
    <property type="evidence" value="ECO:0007669"/>
    <property type="project" value="UniProtKB-UniRule"/>
</dbReference>
<dbReference type="AlphaFoldDB" id="A0A5K7Z2V2"/>
<dbReference type="GO" id="GO:0006526">
    <property type="term" value="P:L-arginine biosynthetic process"/>
    <property type="evidence" value="ECO:0007669"/>
    <property type="project" value="UniProtKB-UniRule"/>
</dbReference>
<evidence type="ECO:0000256" key="2">
    <source>
        <dbReference type="ARBA" id="ARBA00022571"/>
    </source>
</evidence>
<evidence type="ECO:0000259" key="9">
    <source>
        <dbReference type="SMART" id="SM00859"/>
    </source>
</evidence>
<dbReference type="SUPFAM" id="SSF51735">
    <property type="entry name" value="NAD(P)-binding Rossmann-fold domains"/>
    <property type="match status" value="1"/>
</dbReference>
<evidence type="ECO:0000256" key="4">
    <source>
        <dbReference type="ARBA" id="ARBA00022857"/>
    </source>
</evidence>
<evidence type="ECO:0000313" key="10">
    <source>
        <dbReference type="EMBL" id="BBO72794.1"/>
    </source>
</evidence>
<dbReference type="InterPro" id="IPR036291">
    <property type="entry name" value="NAD(P)-bd_dom_sf"/>
</dbReference>
<evidence type="ECO:0000313" key="11">
    <source>
        <dbReference type="Proteomes" id="UP000427769"/>
    </source>
</evidence>
<dbReference type="GO" id="GO:0005737">
    <property type="term" value="C:cytoplasm"/>
    <property type="evidence" value="ECO:0007669"/>
    <property type="project" value="UniProtKB-SubCell"/>
</dbReference>
<dbReference type="EC" id="1.2.1.38" evidence="7"/>
<dbReference type="InterPro" id="IPR050085">
    <property type="entry name" value="AGPR"/>
</dbReference>
<dbReference type="Pfam" id="PF01118">
    <property type="entry name" value="Semialdhyde_dh"/>
    <property type="match status" value="1"/>
</dbReference>
<dbReference type="InterPro" id="IPR000706">
    <property type="entry name" value="AGPR_type-1"/>
</dbReference>
<dbReference type="Proteomes" id="UP000427769">
    <property type="component" value="Chromosome"/>
</dbReference>
<gene>
    <name evidence="7 10" type="primary">argC</name>
    <name evidence="10" type="ORF">DSCW_02110</name>
</gene>
<dbReference type="UniPathway" id="UPA00068">
    <property type="reaction ID" value="UER00108"/>
</dbReference>
<dbReference type="PANTHER" id="PTHR32338">
    <property type="entry name" value="N-ACETYL-GAMMA-GLUTAMYL-PHOSPHATE REDUCTASE, CHLOROPLASTIC-RELATED-RELATED"/>
    <property type="match status" value="1"/>
</dbReference>
<protein>
    <recommendedName>
        <fullName evidence="7">N-acetyl-gamma-glutamyl-phosphate reductase</fullName>
        <shortName evidence="7">AGPR</shortName>
        <ecNumber evidence="7">1.2.1.38</ecNumber>
    </recommendedName>
    <alternativeName>
        <fullName evidence="7">N-acetyl-glutamate semialdehyde dehydrogenase</fullName>
        <shortName evidence="7">NAGSA dehydrogenase</shortName>
    </alternativeName>
</protein>
<reference evidence="10 11" key="1">
    <citation type="submission" date="2019-11" db="EMBL/GenBank/DDBJ databases">
        <title>Comparative genomics of hydrocarbon-degrading Desulfosarcina strains.</title>
        <authorList>
            <person name="Watanabe M."/>
            <person name="Kojima H."/>
            <person name="Fukui M."/>
        </authorList>
    </citation>
    <scope>NUCLEOTIDE SEQUENCE [LARGE SCALE GENOMIC DNA]</scope>
    <source>
        <strain evidence="10 11">PP31</strain>
    </source>
</reference>
<keyword evidence="2 7" id="KW-0055">Arginine biosynthesis</keyword>
<organism evidence="10 11">
    <name type="scientific">Desulfosarcina widdelii</name>
    <dbReference type="NCBI Taxonomy" id="947919"/>
    <lineage>
        <taxon>Bacteria</taxon>
        <taxon>Pseudomonadati</taxon>
        <taxon>Thermodesulfobacteriota</taxon>
        <taxon>Desulfobacteria</taxon>
        <taxon>Desulfobacterales</taxon>
        <taxon>Desulfosarcinaceae</taxon>
        <taxon>Desulfosarcina</taxon>
    </lineage>
</organism>
<evidence type="ECO:0000256" key="5">
    <source>
        <dbReference type="ARBA" id="ARBA00023002"/>
    </source>
</evidence>
<dbReference type="InterPro" id="IPR023013">
    <property type="entry name" value="AGPR_AS"/>
</dbReference>
<comment type="catalytic activity">
    <reaction evidence="6 7">
        <text>N-acetyl-L-glutamate 5-semialdehyde + phosphate + NADP(+) = N-acetyl-L-glutamyl 5-phosphate + NADPH + H(+)</text>
        <dbReference type="Rhea" id="RHEA:21588"/>
        <dbReference type="ChEBI" id="CHEBI:15378"/>
        <dbReference type="ChEBI" id="CHEBI:29123"/>
        <dbReference type="ChEBI" id="CHEBI:43474"/>
        <dbReference type="ChEBI" id="CHEBI:57783"/>
        <dbReference type="ChEBI" id="CHEBI:57936"/>
        <dbReference type="ChEBI" id="CHEBI:58349"/>
        <dbReference type="EC" id="1.2.1.38"/>
    </reaction>
</comment>
<keyword evidence="3 7" id="KW-0028">Amino-acid biosynthesis</keyword>
<dbReference type="NCBIfam" id="TIGR01850">
    <property type="entry name" value="argC"/>
    <property type="match status" value="1"/>
</dbReference>
<dbReference type="FunFam" id="3.30.360.10:FF:000014">
    <property type="entry name" value="N-acetyl-gamma-glutamyl-phosphate reductase"/>
    <property type="match status" value="1"/>
</dbReference>
<evidence type="ECO:0000256" key="3">
    <source>
        <dbReference type="ARBA" id="ARBA00022605"/>
    </source>
</evidence>
<evidence type="ECO:0000256" key="1">
    <source>
        <dbReference type="ARBA" id="ARBA00004862"/>
    </source>
</evidence>
<comment type="similarity">
    <text evidence="7">Belongs to the NAGSA dehydrogenase family. Type 1 subfamily.</text>
</comment>
<dbReference type="GO" id="GO:0070401">
    <property type="term" value="F:NADP+ binding"/>
    <property type="evidence" value="ECO:0007669"/>
    <property type="project" value="InterPro"/>
</dbReference>
<keyword evidence="7" id="KW-0963">Cytoplasm</keyword>
<dbReference type="GO" id="GO:0051287">
    <property type="term" value="F:NAD binding"/>
    <property type="evidence" value="ECO:0007669"/>
    <property type="project" value="InterPro"/>
</dbReference>
<dbReference type="Gene3D" id="3.30.360.10">
    <property type="entry name" value="Dihydrodipicolinate Reductase, domain 2"/>
    <property type="match status" value="1"/>
</dbReference>
<keyword evidence="5 7" id="KW-0560">Oxidoreductase</keyword>
<dbReference type="SUPFAM" id="SSF55347">
    <property type="entry name" value="Glyceraldehyde-3-phosphate dehydrogenase-like, C-terminal domain"/>
    <property type="match status" value="1"/>
</dbReference>
<evidence type="ECO:0000256" key="6">
    <source>
        <dbReference type="ARBA" id="ARBA00050557"/>
    </source>
</evidence>
<comment type="pathway">
    <text evidence="1 7">Amino-acid biosynthesis; L-arginine biosynthesis; N(2)-acetyl-L-ornithine from L-glutamate: step 3/4.</text>
</comment>
<dbReference type="Gene3D" id="3.40.50.720">
    <property type="entry name" value="NAD(P)-binding Rossmann-like Domain"/>
    <property type="match status" value="1"/>
</dbReference>
<name>A0A5K7Z2V2_9BACT</name>
<dbReference type="CDD" id="cd23934">
    <property type="entry name" value="AGPR_1_C"/>
    <property type="match status" value="1"/>
</dbReference>
<dbReference type="PROSITE" id="PS01224">
    <property type="entry name" value="ARGC"/>
    <property type="match status" value="1"/>
</dbReference>
<sequence>MAKLRAAVVGATGYAGAELVRILVGHPDVDLTLITSRKQAGQDYETIYPALKKFVRLACADSDTAVVAENADVAFLALPHKASMAMAPGLLGAGLRVVDLSADFRFKNQAAYEAHYQPHSCAHLLQAAVYGLCERFANQIARADLIGNPGCYPTSVLLPLLPLVEAGLVDLTTLVADCKSGVSGAGREATSTTHFCHVNESFKPYKVGGHRHTPEIDENLSIAAGESVKITFVPHLIPMTRGMQSTIYTKLSAGADEPQVRQCLESAYGDAPFIRLLAGGRAPDTLNVRGTNFCDIGWAVDPGSGRLILMSAIDNLVKGAAGQAVQNMNLMFGFAETAGLDAVPYPL</sequence>
<dbReference type="SMART" id="SM00859">
    <property type="entry name" value="Semialdhyde_dh"/>
    <property type="match status" value="1"/>
</dbReference>
<comment type="subcellular location">
    <subcellularLocation>
        <location evidence="7">Cytoplasm</location>
    </subcellularLocation>
</comment>
<dbReference type="InterPro" id="IPR058924">
    <property type="entry name" value="AGPR_dimerisation_dom"/>
</dbReference>
<dbReference type="EMBL" id="AP021875">
    <property type="protein sequence ID" value="BBO72794.1"/>
    <property type="molecule type" value="Genomic_DNA"/>
</dbReference>
<proteinExistence type="inferred from homology"/>
<feature type="domain" description="Semialdehyde dehydrogenase NAD-binding" evidence="9">
    <location>
        <begin position="5"/>
        <end position="143"/>
    </location>
</feature>
<evidence type="ECO:0000256" key="8">
    <source>
        <dbReference type="PROSITE-ProRule" id="PRU10010"/>
    </source>
</evidence>
<dbReference type="KEGG" id="dwd:DSCW_02110"/>
<keyword evidence="4 7" id="KW-0521">NADP</keyword>
<feature type="active site" evidence="7 8">
    <location>
        <position position="151"/>
    </location>
</feature>
<dbReference type="OrthoDB" id="9801289at2"/>
<evidence type="ECO:0000256" key="7">
    <source>
        <dbReference type="HAMAP-Rule" id="MF_00150"/>
    </source>
</evidence>
<dbReference type="InterPro" id="IPR000534">
    <property type="entry name" value="Semialdehyde_DH_NAD-bd"/>
</dbReference>
<dbReference type="PANTHER" id="PTHR32338:SF10">
    <property type="entry name" value="N-ACETYL-GAMMA-GLUTAMYL-PHOSPHATE REDUCTASE, CHLOROPLASTIC-RELATED"/>
    <property type="match status" value="1"/>
</dbReference>
<dbReference type="RefSeq" id="WP_155301970.1">
    <property type="nucleotide sequence ID" value="NZ_AP021875.1"/>
</dbReference>
<dbReference type="Pfam" id="PF22698">
    <property type="entry name" value="Semialdhyde_dhC_1"/>
    <property type="match status" value="1"/>
</dbReference>
<accession>A0A5K7Z2V2</accession>
<keyword evidence="11" id="KW-1185">Reference proteome</keyword>
<dbReference type="HAMAP" id="MF_00150">
    <property type="entry name" value="ArgC_type1"/>
    <property type="match status" value="1"/>
</dbReference>